<name>A0A6J5S469_9CAUD</name>
<protein>
    <submittedName>
        <fullName evidence="2">Uncharacterized protein</fullName>
    </submittedName>
</protein>
<dbReference type="EMBL" id="LR797059">
    <property type="protein sequence ID" value="CAB4183954.1"/>
    <property type="molecule type" value="Genomic_DNA"/>
</dbReference>
<evidence type="ECO:0000313" key="1">
    <source>
        <dbReference type="EMBL" id="CAB4183954.1"/>
    </source>
</evidence>
<proteinExistence type="predicted"/>
<gene>
    <name evidence="1" type="ORF">UFOVP1101_24</name>
    <name evidence="2" type="ORF">UFOVP1362_2</name>
</gene>
<reference evidence="2" key="1">
    <citation type="submission" date="2020-05" db="EMBL/GenBank/DDBJ databases">
        <authorList>
            <person name="Chiriac C."/>
            <person name="Salcher M."/>
            <person name="Ghai R."/>
            <person name="Kavagutti S V."/>
        </authorList>
    </citation>
    <scope>NUCLEOTIDE SEQUENCE</scope>
</reference>
<evidence type="ECO:0000313" key="2">
    <source>
        <dbReference type="EMBL" id="CAB4201893.1"/>
    </source>
</evidence>
<organism evidence="2">
    <name type="scientific">uncultured Caudovirales phage</name>
    <dbReference type="NCBI Taxonomy" id="2100421"/>
    <lineage>
        <taxon>Viruses</taxon>
        <taxon>Duplodnaviria</taxon>
        <taxon>Heunggongvirae</taxon>
        <taxon>Uroviricota</taxon>
        <taxon>Caudoviricetes</taxon>
        <taxon>Peduoviridae</taxon>
        <taxon>Maltschvirus</taxon>
        <taxon>Maltschvirus maltsch</taxon>
    </lineage>
</organism>
<accession>A0A6J5S469</accession>
<sequence>MATLTPSPLMQFFTANGAPLAGGLLYTYAAGTTTPQSTYTDSTGNTANANPVVMNSRGEAAVWLASSLYYMVLKDSTGAQIWTADNVGSLSAGVTNYMTVTGTDTILGTYTQPLTTYVAGLTLTFIGAAANTGAATLNVNNLGAKAITKNGTTALAATDIKSGKIALVVYDGTRFQLINP</sequence>
<dbReference type="EMBL" id="LR797311">
    <property type="protein sequence ID" value="CAB4201893.1"/>
    <property type="molecule type" value="Genomic_DNA"/>
</dbReference>